<accession>A0ACC0AMU2</accession>
<protein>
    <submittedName>
        <fullName evidence="1">Uncharacterized protein</fullName>
    </submittedName>
</protein>
<comment type="caution">
    <text evidence="1">The sequence shown here is derived from an EMBL/GenBank/DDBJ whole genome shotgun (WGS) entry which is preliminary data.</text>
</comment>
<sequence>MELIILFCSFFLLCFILVKLTKKKSKLPPGPNALPIIGNLHQLYGGLIHHKLRDLAKKYGPLMYLQLGQVSTIVITSPEVAREVFKTNDLIFSQRPSCFETFRVLTYNFTNIIFSPYGNYWRQLRKICMMELLSQKRVQSFRYIREQEVLNLIKSIFLHEGSIFNLSQKLFSLTNCITSRIAFGKRNKDEEKFERLAVETSKLVVGFSVADLYPSFKLLQVLSGMEHKVQKVHKQFDAILQNILNEHRLKEGEEKEDLVDVLLNIQKGGDFEVPLSDNNIKAVIFDIFGAGSETSSTTLEWAISETLKNPRILKRAKEEVRDVFYERGNVDESRIDELKYIQAIVKETLRLHPSAPLLVPRECREKCNINGYEIPAKARIFVNAWAIGRDPKYWNEAEKFSPERFLDSTVDFKGNDFEYIPFGAGRRICPGISFALPNILLPLAQLLFHFDWKLPGEMLLEDLDMEECMGLTVRRKNELNLIPIVNHSSSLKRDKI</sequence>
<organism evidence="1 2">
    <name type="scientific">Catharanthus roseus</name>
    <name type="common">Madagascar periwinkle</name>
    <name type="synonym">Vinca rosea</name>
    <dbReference type="NCBI Taxonomy" id="4058"/>
    <lineage>
        <taxon>Eukaryota</taxon>
        <taxon>Viridiplantae</taxon>
        <taxon>Streptophyta</taxon>
        <taxon>Embryophyta</taxon>
        <taxon>Tracheophyta</taxon>
        <taxon>Spermatophyta</taxon>
        <taxon>Magnoliopsida</taxon>
        <taxon>eudicotyledons</taxon>
        <taxon>Gunneridae</taxon>
        <taxon>Pentapetalae</taxon>
        <taxon>asterids</taxon>
        <taxon>lamiids</taxon>
        <taxon>Gentianales</taxon>
        <taxon>Apocynaceae</taxon>
        <taxon>Rauvolfioideae</taxon>
        <taxon>Vinceae</taxon>
        <taxon>Catharanthinae</taxon>
        <taxon>Catharanthus</taxon>
    </lineage>
</organism>
<gene>
    <name evidence="1" type="ORF">M9H77_20134</name>
</gene>
<dbReference type="Proteomes" id="UP001060085">
    <property type="component" value="Linkage Group LG05"/>
</dbReference>
<evidence type="ECO:0000313" key="1">
    <source>
        <dbReference type="EMBL" id="KAI5660811.1"/>
    </source>
</evidence>
<reference evidence="2" key="1">
    <citation type="journal article" date="2023" name="Nat. Plants">
        <title>Single-cell RNA sequencing provides a high-resolution roadmap for understanding the multicellular compartmentation of specialized metabolism.</title>
        <authorList>
            <person name="Sun S."/>
            <person name="Shen X."/>
            <person name="Li Y."/>
            <person name="Li Y."/>
            <person name="Wang S."/>
            <person name="Li R."/>
            <person name="Zhang H."/>
            <person name="Shen G."/>
            <person name="Guo B."/>
            <person name="Wei J."/>
            <person name="Xu J."/>
            <person name="St-Pierre B."/>
            <person name="Chen S."/>
            <person name="Sun C."/>
        </authorList>
    </citation>
    <scope>NUCLEOTIDE SEQUENCE [LARGE SCALE GENOMIC DNA]</scope>
</reference>
<proteinExistence type="predicted"/>
<dbReference type="EMBL" id="CM044705">
    <property type="protein sequence ID" value="KAI5660811.1"/>
    <property type="molecule type" value="Genomic_DNA"/>
</dbReference>
<keyword evidence="2" id="KW-1185">Reference proteome</keyword>
<name>A0ACC0AMU2_CATRO</name>
<evidence type="ECO:0000313" key="2">
    <source>
        <dbReference type="Proteomes" id="UP001060085"/>
    </source>
</evidence>